<comment type="caution">
    <text evidence="1">The sequence shown here is derived from an EMBL/GenBank/DDBJ whole genome shotgun (WGS) entry which is preliminary data.</text>
</comment>
<sequence length="96" mass="10891">MTEAQKNKFKQLCYELDKAEAAKNLKSYDNMCDWLRKDHNSFYNQVKDNLYELWEEVKNIVSDILEGIGLGAAIVIAAPVVGVIEGIKAIGKWLDD</sequence>
<reference evidence="1 2" key="1">
    <citation type="submission" date="2023-06" db="EMBL/GenBank/DDBJ databases">
        <authorList>
            <person name="Zeman M."/>
            <person name="Kubasova T."/>
            <person name="Jahodarova E."/>
            <person name="Nykrynova M."/>
            <person name="Rychlik I."/>
        </authorList>
    </citation>
    <scope>NUCLEOTIDE SEQUENCE [LARGE SCALE GENOMIC DNA]</scope>
    <source>
        <strain evidence="1 2">ET4</strain>
    </source>
</reference>
<accession>A0ABT7U8F9</accession>
<gene>
    <name evidence="1" type="ORF">QUW02_12935</name>
</gene>
<organism evidence="1 2">
    <name type="scientific">Bacteroides eggerthii</name>
    <dbReference type="NCBI Taxonomy" id="28111"/>
    <lineage>
        <taxon>Bacteria</taxon>
        <taxon>Pseudomonadati</taxon>
        <taxon>Bacteroidota</taxon>
        <taxon>Bacteroidia</taxon>
        <taxon>Bacteroidales</taxon>
        <taxon>Bacteroidaceae</taxon>
        <taxon>Bacteroides</taxon>
    </lineage>
</organism>
<dbReference type="EMBL" id="JAUDCF010000053">
    <property type="protein sequence ID" value="MDM8146812.1"/>
    <property type="molecule type" value="Genomic_DNA"/>
</dbReference>
<evidence type="ECO:0000313" key="1">
    <source>
        <dbReference type="EMBL" id="MDM8146812.1"/>
    </source>
</evidence>
<dbReference type="Proteomes" id="UP001228403">
    <property type="component" value="Unassembled WGS sequence"/>
</dbReference>
<name>A0ABT7U8F9_9BACE</name>
<protein>
    <submittedName>
        <fullName evidence="1">Uncharacterized protein</fullName>
    </submittedName>
</protein>
<keyword evidence="2" id="KW-1185">Reference proteome</keyword>
<evidence type="ECO:0000313" key="2">
    <source>
        <dbReference type="Proteomes" id="UP001228403"/>
    </source>
</evidence>
<proteinExistence type="predicted"/>
<reference evidence="2" key="2">
    <citation type="submission" date="2023-07" db="EMBL/GenBank/DDBJ databases">
        <title>Identification and characterization of horizontal gene transfer across gut microbiota members of farm animals based on homology search.</title>
        <authorList>
            <person name="Schwarzerova J."/>
            <person name="Nykrynova M."/>
            <person name="Jureckova K."/>
            <person name="Cejkova D."/>
            <person name="Rychlik I."/>
        </authorList>
    </citation>
    <scope>NUCLEOTIDE SEQUENCE [LARGE SCALE GENOMIC DNA]</scope>
    <source>
        <strain evidence="2">ET4</strain>
    </source>
</reference>